<feature type="region of interest" description="Disordered" evidence="1">
    <location>
        <begin position="1"/>
        <end position="26"/>
    </location>
</feature>
<dbReference type="AlphaFoldDB" id="A0A9Q0IE53"/>
<keyword evidence="3" id="KW-1185">Reference proteome</keyword>
<evidence type="ECO:0000313" key="3">
    <source>
        <dbReference type="Proteomes" id="UP001148018"/>
    </source>
</evidence>
<comment type="caution">
    <text evidence="2">The sequence shown here is derived from an EMBL/GenBank/DDBJ whole genome shotgun (WGS) entry which is preliminary data.</text>
</comment>
<gene>
    <name evidence="2" type="ORF">NHX12_003815</name>
</gene>
<reference evidence="2" key="1">
    <citation type="submission" date="2022-07" db="EMBL/GenBank/DDBJ databases">
        <title>Chromosome-level genome of Muraenolepis orangiensis.</title>
        <authorList>
            <person name="Kim J."/>
        </authorList>
    </citation>
    <scope>NUCLEOTIDE SEQUENCE</scope>
    <source>
        <strain evidence="2">KU_S4_2022</strain>
        <tissue evidence="2">Muscle</tissue>
    </source>
</reference>
<protein>
    <submittedName>
        <fullName evidence="2">Uncharacterized protein</fullName>
    </submittedName>
</protein>
<dbReference type="EMBL" id="JANIIK010000111">
    <property type="protein sequence ID" value="KAJ3594508.1"/>
    <property type="molecule type" value="Genomic_DNA"/>
</dbReference>
<sequence>MLLDWSDRTSKGERKEREPGGGGGDLLLAPQVLLARERKGGNSSHHLVLVAMETTHAKSYFERSVGDRNRGPGRPRCRRGGREFWWLRGRKQVEVSRGP</sequence>
<feature type="compositionally biased region" description="Basic and acidic residues" evidence="1">
    <location>
        <begin position="1"/>
        <end position="19"/>
    </location>
</feature>
<dbReference type="Proteomes" id="UP001148018">
    <property type="component" value="Unassembled WGS sequence"/>
</dbReference>
<evidence type="ECO:0000256" key="1">
    <source>
        <dbReference type="SAM" id="MobiDB-lite"/>
    </source>
</evidence>
<accession>A0A9Q0IE53</accession>
<evidence type="ECO:0000313" key="2">
    <source>
        <dbReference type="EMBL" id="KAJ3594508.1"/>
    </source>
</evidence>
<organism evidence="2 3">
    <name type="scientific">Muraenolepis orangiensis</name>
    <name type="common">Patagonian moray cod</name>
    <dbReference type="NCBI Taxonomy" id="630683"/>
    <lineage>
        <taxon>Eukaryota</taxon>
        <taxon>Metazoa</taxon>
        <taxon>Chordata</taxon>
        <taxon>Craniata</taxon>
        <taxon>Vertebrata</taxon>
        <taxon>Euteleostomi</taxon>
        <taxon>Actinopterygii</taxon>
        <taxon>Neopterygii</taxon>
        <taxon>Teleostei</taxon>
        <taxon>Neoteleostei</taxon>
        <taxon>Acanthomorphata</taxon>
        <taxon>Zeiogadaria</taxon>
        <taxon>Gadariae</taxon>
        <taxon>Gadiformes</taxon>
        <taxon>Muraenolepidoidei</taxon>
        <taxon>Muraenolepididae</taxon>
        <taxon>Muraenolepis</taxon>
    </lineage>
</organism>
<proteinExistence type="predicted"/>
<name>A0A9Q0IE53_9TELE</name>